<gene>
    <name evidence="2" type="ordered locus">Sama_3121</name>
</gene>
<keyword evidence="3" id="KW-1185">Reference proteome</keyword>
<dbReference type="KEGG" id="saz:Sama_3121"/>
<dbReference type="STRING" id="326297.Sama_3121"/>
<accession>A1SAB7</accession>
<dbReference type="InterPro" id="IPR025474">
    <property type="entry name" value="DUF4325"/>
</dbReference>
<name>A1SAB7_SHEAM</name>
<dbReference type="SUPFAM" id="SSF55874">
    <property type="entry name" value="ATPase domain of HSP90 chaperone/DNA topoisomerase II/histidine kinase"/>
    <property type="match status" value="1"/>
</dbReference>
<dbReference type="Pfam" id="PF14213">
    <property type="entry name" value="DUF4325"/>
    <property type="match status" value="1"/>
</dbReference>
<evidence type="ECO:0000313" key="2">
    <source>
        <dbReference type="EMBL" id="ABM01324.1"/>
    </source>
</evidence>
<reference evidence="2 3" key="1">
    <citation type="submission" date="2006-12" db="EMBL/GenBank/DDBJ databases">
        <title>Complete sequence of Shewanella amazonensis SB2B.</title>
        <authorList>
            <consortium name="US DOE Joint Genome Institute"/>
            <person name="Copeland A."/>
            <person name="Lucas S."/>
            <person name="Lapidus A."/>
            <person name="Barry K."/>
            <person name="Detter J.C."/>
            <person name="Glavina del Rio T."/>
            <person name="Hammon N."/>
            <person name="Israni S."/>
            <person name="Dalin E."/>
            <person name="Tice H."/>
            <person name="Pitluck S."/>
            <person name="Munk A.C."/>
            <person name="Brettin T."/>
            <person name="Bruce D."/>
            <person name="Han C."/>
            <person name="Tapia R."/>
            <person name="Gilna P."/>
            <person name="Schmutz J."/>
            <person name="Larimer F."/>
            <person name="Land M."/>
            <person name="Hauser L."/>
            <person name="Kyrpides N."/>
            <person name="Mikhailova N."/>
            <person name="Fredrickson J."/>
            <person name="Richardson P."/>
        </authorList>
    </citation>
    <scope>NUCLEOTIDE SEQUENCE [LARGE SCALE GENOMIC DNA]</scope>
    <source>
        <strain evidence="3">ATCC BAA-1098 / SB2B</strain>
    </source>
</reference>
<evidence type="ECO:0000313" key="3">
    <source>
        <dbReference type="Proteomes" id="UP000009175"/>
    </source>
</evidence>
<dbReference type="Proteomes" id="UP000009175">
    <property type="component" value="Chromosome"/>
</dbReference>
<proteinExistence type="predicted"/>
<dbReference type="Gene3D" id="3.30.565.10">
    <property type="entry name" value="Histidine kinase-like ATPase, C-terminal domain"/>
    <property type="match status" value="1"/>
</dbReference>
<dbReference type="EMBL" id="CP000507">
    <property type="protein sequence ID" value="ABM01324.1"/>
    <property type="molecule type" value="Genomic_DNA"/>
</dbReference>
<dbReference type="eggNOG" id="ENOG5033TEP">
    <property type="taxonomic scope" value="Bacteria"/>
</dbReference>
<dbReference type="HOGENOM" id="CLU_626541_0_0_6"/>
<dbReference type="OrthoDB" id="9156594at2"/>
<organism evidence="2 3">
    <name type="scientific">Shewanella amazonensis (strain ATCC BAA-1098 / SB2B)</name>
    <dbReference type="NCBI Taxonomy" id="326297"/>
    <lineage>
        <taxon>Bacteria</taxon>
        <taxon>Pseudomonadati</taxon>
        <taxon>Pseudomonadota</taxon>
        <taxon>Gammaproteobacteria</taxon>
        <taxon>Alteromonadales</taxon>
        <taxon>Shewanellaceae</taxon>
        <taxon>Shewanella</taxon>
    </lineage>
</organism>
<sequence>MDYNDTLKTLKNDIEKNNSVKIIIPKKFIFIDNGIYNFNNITKFLNWELENVHVEIDLTQCITTNYQAVSIIILYAWKLKSQRCRVVFKESDNINGASELYRRLGGRGLFTVFTHENINFKSDKYKPLFAVRNTNDFKKVIEESESYTDGFNVEFTKTLRYILSELLYNTLEHGSAYYKFGQSDYRIPSICQFTWYSKRNELSFIIGDVGIGIKRHLEQTYPGQESHQSAILKAMEPRVSGTFGVTDIYKQKNNAGIGLFLSTNIVRRLNANMHIISGNGVVHISPRDITAKEVELGWPGTLILVTIKLGKERLKESLHQMMQEFRESALREQKKADREESGDSFYLSIRNYFGTYAEDKEAAIKFRDNKLFQAVKDGKRIVIDFDGVESAPHSFLSALLASPIKSIGMFAYKQLKIVNSNQEIRETIDFILDENT</sequence>
<dbReference type="RefSeq" id="WP_011761228.1">
    <property type="nucleotide sequence ID" value="NC_008700.1"/>
</dbReference>
<feature type="domain" description="DUF4325" evidence="1">
    <location>
        <begin position="363"/>
        <end position="424"/>
    </location>
</feature>
<dbReference type="InterPro" id="IPR036890">
    <property type="entry name" value="HATPase_C_sf"/>
</dbReference>
<protein>
    <recommendedName>
        <fullName evidence="1">DUF4325 domain-containing protein</fullName>
    </recommendedName>
</protein>
<evidence type="ECO:0000259" key="1">
    <source>
        <dbReference type="Pfam" id="PF14213"/>
    </source>
</evidence>
<dbReference type="AlphaFoldDB" id="A1SAB7"/>